<dbReference type="GO" id="GO:0020037">
    <property type="term" value="F:heme binding"/>
    <property type="evidence" value="ECO:0007669"/>
    <property type="project" value="InterPro"/>
</dbReference>
<dbReference type="Proteomes" id="UP000235371">
    <property type="component" value="Unassembled WGS sequence"/>
</dbReference>
<dbReference type="OrthoDB" id="1470350at2759"/>
<dbReference type="SUPFAM" id="SSF48264">
    <property type="entry name" value="Cytochrome P450"/>
    <property type="match status" value="1"/>
</dbReference>
<dbReference type="InParanoid" id="A0A2J6SR68"/>
<dbReference type="EMBL" id="KZ613887">
    <property type="protein sequence ID" value="PMD53275.1"/>
    <property type="molecule type" value="Genomic_DNA"/>
</dbReference>
<proteinExistence type="inferred from homology"/>
<dbReference type="GO" id="GO:0016705">
    <property type="term" value="F:oxidoreductase activity, acting on paired donors, with incorporation or reduction of molecular oxygen"/>
    <property type="evidence" value="ECO:0007669"/>
    <property type="project" value="InterPro"/>
</dbReference>
<sequence length="539" mass="61339">MAILLLFESVLLLSLAYIFVIRPIFFSPLSRIPSAHFTSHFLNGWIIWQRYLGRETKAIHDAHRRLGPIVRLGPRELSVNSADALRVIYSDRFDKDAFYHAFANYGVPNMFSMIERKPHAGRKRMFSNIYSKSALQSSQVIRDLSREIVIERLLPIIETAAVQGGFLNVLEYNFAVYMDFISAFIFGLQNSANFLLDSEARERWLVKRKIAKGYGFWSMNFPLLTTFLTKLGINLEPPEVNCALDEIKQPCLEMLQKVEASSEVRPKGSRKDQKDDIWTKPVVYDQLLSQLNSSDDKTPPPPLPKSQLRLVVASELMDHILAGTETSSWTLAYLMHELSQRPDLQSSLQKEMLSLSPPILYPSSILTQKSSLYPASELPSPRSIDSLPLLDAILLETLRLRPSVPGSQPRITPPSEPRSPISICGYNNIPAGIRVSAQAYSLHRNEEVFQEPEMWRPERWLEVTQDERDEMMRWFWAFGSGGRMCIGNNLAVIELKIVVAAIYTNYTTKIIDDGDIEQLDAYSAGPKGDKLILQFKKVR</sequence>
<dbReference type="RefSeq" id="XP_024730179.1">
    <property type="nucleotide sequence ID" value="XM_024878584.1"/>
</dbReference>
<dbReference type="PRINTS" id="PR00385">
    <property type="entry name" value="P450"/>
</dbReference>
<dbReference type="GeneID" id="36586661"/>
<feature type="binding site" description="axial binding residue" evidence="5">
    <location>
        <position position="485"/>
    </location>
    <ligand>
        <name>heme</name>
        <dbReference type="ChEBI" id="CHEBI:30413"/>
    </ligand>
    <ligandPart>
        <name>Fe</name>
        <dbReference type="ChEBI" id="CHEBI:18248"/>
    </ligandPart>
</feature>
<dbReference type="Pfam" id="PF00067">
    <property type="entry name" value="p450"/>
    <property type="match status" value="1"/>
</dbReference>
<evidence type="ECO:0000256" key="3">
    <source>
        <dbReference type="ARBA" id="ARBA00022723"/>
    </source>
</evidence>
<dbReference type="GO" id="GO:0005506">
    <property type="term" value="F:iron ion binding"/>
    <property type="evidence" value="ECO:0007669"/>
    <property type="project" value="InterPro"/>
</dbReference>
<evidence type="ECO:0000256" key="2">
    <source>
        <dbReference type="ARBA" id="ARBA00010617"/>
    </source>
</evidence>
<comment type="cofactor">
    <cofactor evidence="1 5">
        <name>heme</name>
        <dbReference type="ChEBI" id="CHEBI:30413"/>
    </cofactor>
</comment>
<keyword evidence="4 5" id="KW-0408">Iron</keyword>
<keyword evidence="5 6" id="KW-0349">Heme</keyword>
<evidence type="ECO:0000313" key="7">
    <source>
        <dbReference type="EMBL" id="PMD53275.1"/>
    </source>
</evidence>
<name>A0A2J6SR68_9HELO</name>
<comment type="similarity">
    <text evidence="2 6">Belongs to the cytochrome P450 family.</text>
</comment>
<dbReference type="CDD" id="cd11059">
    <property type="entry name" value="CYP_fungal"/>
    <property type="match status" value="1"/>
</dbReference>
<keyword evidence="6" id="KW-0503">Monooxygenase</keyword>
<dbReference type="PRINTS" id="PR00463">
    <property type="entry name" value="EP450I"/>
</dbReference>
<dbReference type="InterPro" id="IPR050121">
    <property type="entry name" value="Cytochrome_P450_monoxygenase"/>
</dbReference>
<evidence type="ECO:0000256" key="4">
    <source>
        <dbReference type="ARBA" id="ARBA00023004"/>
    </source>
</evidence>
<reference evidence="7 8" key="1">
    <citation type="submission" date="2016-04" db="EMBL/GenBank/DDBJ databases">
        <title>A degradative enzymes factory behind the ericoid mycorrhizal symbiosis.</title>
        <authorList>
            <consortium name="DOE Joint Genome Institute"/>
            <person name="Martino E."/>
            <person name="Morin E."/>
            <person name="Grelet G."/>
            <person name="Kuo A."/>
            <person name="Kohler A."/>
            <person name="Daghino S."/>
            <person name="Barry K."/>
            <person name="Choi C."/>
            <person name="Cichocki N."/>
            <person name="Clum A."/>
            <person name="Copeland A."/>
            <person name="Hainaut M."/>
            <person name="Haridas S."/>
            <person name="Labutti K."/>
            <person name="Lindquist E."/>
            <person name="Lipzen A."/>
            <person name="Khouja H.-R."/>
            <person name="Murat C."/>
            <person name="Ohm R."/>
            <person name="Olson A."/>
            <person name="Spatafora J."/>
            <person name="Veneault-Fourrey C."/>
            <person name="Henrissat B."/>
            <person name="Grigoriev I."/>
            <person name="Martin F."/>
            <person name="Perotto S."/>
        </authorList>
    </citation>
    <scope>NUCLEOTIDE SEQUENCE [LARGE SCALE GENOMIC DNA]</scope>
    <source>
        <strain evidence="7 8">E</strain>
    </source>
</reference>
<dbReference type="PANTHER" id="PTHR24305:SF166">
    <property type="entry name" value="CYTOCHROME P450 12A4, MITOCHONDRIAL-RELATED"/>
    <property type="match status" value="1"/>
</dbReference>
<evidence type="ECO:0000313" key="8">
    <source>
        <dbReference type="Proteomes" id="UP000235371"/>
    </source>
</evidence>
<dbReference type="InterPro" id="IPR036396">
    <property type="entry name" value="Cyt_P450_sf"/>
</dbReference>
<dbReference type="AlphaFoldDB" id="A0A2J6SR68"/>
<keyword evidence="3 5" id="KW-0479">Metal-binding</keyword>
<dbReference type="InterPro" id="IPR017972">
    <property type="entry name" value="Cyt_P450_CS"/>
</dbReference>
<dbReference type="PANTHER" id="PTHR24305">
    <property type="entry name" value="CYTOCHROME P450"/>
    <property type="match status" value="1"/>
</dbReference>
<accession>A0A2J6SR68</accession>
<evidence type="ECO:0000256" key="6">
    <source>
        <dbReference type="RuleBase" id="RU000461"/>
    </source>
</evidence>
<dbReference type="InterPro" id="IPR001128">
    <property type="entry name" value="Cyt_P450"/>
</dbReference>
<organism evidence="7 8">
    <name type="scientific">Hyaloscypha bicolor E</name>
    <dbReference type="NCBI Taxonomy" id="1095630"/>
    <lineage>
        <taxon>Eukaryota</taxon>
        <taxon>Fungi</taxon>
        <taxon>Dikarya</taxon>
        <taxon>Ascomycota</taxon>
        <taxon>Pezizomycotina</taxon>
        <taxon>Leotiomycetes</taxon>
        <taxon>Helotiales</taxon>
        <taxon>Hyaloscyphaceae</taxon>
        <taxon>Hyaloscypha</taxon>
        <taxon>Hyaloscypha bicolor</taxon>
    </lineage>
</organism>
<keyword evidence="8" id="KW-1185">Reference proteome</keyword>
<dbReference type="STRING" id="1095630.A0A2J6SR68"/>
<dbReference type="PROSITE" id="PS00086">
    <property type="entry name" value="CYTOCHROME_P450"/>
    <property type="match status" value="1"/>
</dbReference>
<evidence type="ECO:0000256" key="1">
    <source>
        <dbReference type="ARBA" id="ARBA00001971"/>
    </source>
</evidence>
<protein>
    <submittedName>
        <fullName evidence="7">Cytochrome P450</fullName>
    </submittedName>
</protein>
<keyword evidence="6" id="KW-0560">Oxidoreductase</keyword>
<gene>
    <name evidence="7" type="ORF">K444DRAFT_599659</name>
</gene>
<dbReference type="GO" id="GO:0004497">
    <property type="term" value="F:monooxygenase activity"/>
    <property type="evidence" value="ECO:0007669"/>
    <property type="project" value="UniProtKB-KW"/>
</dbReference>
<dbReference type="Gene3D" id="1.10.630.10">
    <property type="entry name" value="Cytochrome P450"/>
    <property type="match status" value="1"/>
</dbReference>
<evidence type="ECO:0000256" key="5">
    <source>
        <dbReference type="PIRSR" id="PIRSR602401-1"/>
    </source>
</evidence>
<dbReference type="InterPro" id="IPR002401">
    <property type="entry name" value="Cyt_P450_E_grp-I"/>
</dbReference>